<feature type="transmembrane region" description="Helical" evidence="5">
    <location>
        <begin position="264"/>
        <end position="289"/>
    </location>
</feature>
<organism evidence="7">
    <name type="scientific">Cydia pomonella</name>
    <name type="common">Codling moth</name>
    <dbReference type="NCBI Taxonomy" id="82600"/>
    <lineage>
        <taxon>Eukaryota</taxon>
        <taxon>Metazoa</taxon>
        <taxon>Ecdysozoa</taxon>
        <taxon>Arthropoda</taxon>
        <taxon>Hexapoda</taxon>
        <taxon>Insecta</taxon>
        <taxon>Pterygota</taxon>
        <taxon>Neoptera</taxon>
        <taxon>Endopterygota</taxon>
        <taxon>Lepidoptera</taxon>
        <taxon>Glossata</taxon>
        <taxon>Ditrysia</taxon>
        <taxon>Tortricoidea</taxon>
        <taxon>Tortricidae</taxon>
        <taxon>Olethreutinae</taxon>
        <taxon>Grapholitini</taxon>
        <taxon>Cydia</taxon>
    </lineage>
</organism>
<feature type="domain" description="Neurotransmitter-gated ion-channel ligand-binding" evidence="6">
    <location>
        <begin position="7"/>
        <end position="180"/>
    </location>
</feature>
<evidence type="ECO:0000256" key="1">
    <source>
        <dbReference type="ARBA" id="ARBA00004141"/>
    </source>
</evidence>
<feature type="transmembrane region" description="Helical" evidence="5">
    <location>
        <begin position="205"/>
        <end position="225"/>
    </location>
</feature>
<evidence type="ECO:0000313" key="7">
    <source>
        <dbReference type="EMBL" id="AXP17112.1"/>
    </source>
</evidence>
<feature type="transmembrane region" description="Helical" evidence="5">
    <location>
        <begin position="335"/>
        <end position="356"/>
    </location>
</feature>
<dbReference type="Gene3D" id="1.20.58.390">
    <property type="entry name" value="Neurotransmitter-gated ion-channel transmembrane domain"/>
    <property type="match status" value="1"/>
</dbReference>
<keyword evidence="2 5" id="KW-0812">Transmembrane</keyword>
<dbReference type="SMR" id="A0A346IHV7"/>
<dbReference type="InterPro" id="IPR006202">
    <property type="entry name" value="Neur_chan_lig-bd"/>
</dbReference>
<dbReference type="Pfam" id="PF02931">
    <property type="entry name" value="Neur_chan_LBD"/>
    <property type="match status" value="1"/>
</dbReference>
<evidence type="ECO:0000256" key="3">
    <source>
        <dbReference type="ARBA" id="ARBA00022989"/>
    </source>
</evidence>
<dbReference type="SUPFAM" id="SSF63712">
    <property type="entry name" value="Nicotinic receptor ligand binding domain-like"/>
    <property type="match status" value="1"/>
</dbReference>
<dbReference type="SUPFAM" id="SSF90112">
    <property type="entry name" value="Neurotransmitter-gated ion-channel transmembrane pore"/>
    <property type="match status" value="1"/>
</dbReference>
<evidence type="ECO:0000259" key="6">
    <source>
        <dbReference type="Pfam" id="PF02931"/>
    </source>
</evidence>
<protein>
    <submittedName>
        <fullName evidence="7">Nicotinic acetylcholine receptor subunit beta 3</fullName>
    </submittedName>
</protein>
<name>A0A346IHV7_CYDPO</name>
<accession>A0A346IHV7</accession>
<sequence>METEINLRKKLTGCYAEILKPPVNKGSNTVVVKMDYLLQSFNFDSNEEILTLYSWNYFDWQDDRLSWKPEDYKDIKTTQVSSFDIWSPGLKLINTADADDFDFFYTKCRLNSTGHVRCVIRAEHKVFCTSDLTNWPYDTKSCTLKFDQWRPQETKVFFSLSHIKFVMQAYQNAGWMVAREKVFKNLTTGIQSAVKFEFERLSEGLEAIIVVPAFVISVLTVTALLLDYRNITRLGMVFMTVISHFLFSNVVADNLPKHSATTPVILSFISCSTVVTVICFVLSFCFRYLGKKKTQPSPWIISYNDFVLDGYGKYGVFTKWEVVEQDLKVKPNVEWVNFISIVNSVCLFLVIITYIYSFSAFIPKKPVFTFVFDIA</sequence>
<dbReference type="EMBL" id="MH138171">
    <property type="protein sequence ID" value="AXP17112.1"/>
    <property type="molecule type" value="mRNA"/>
</dbReference>
<proteinExistence type="evidence at transcript level"/>
<dbReference type="AlphaFoldDB" id="A0A346IHV7"/>
<dbReference type="InterPro" id="IPR036719">
    <property type="entry name" value="Neuro-gated_channel_TM_sf"/>
</dbReference>
<dbReference type="GO" id="GO:0016020">
    <property type="term" value="C:membrane"/>
    <property type="evidence" value="ECO:0007669"/>
    <property type="project" value="UniProtKB-SubCell"/>
</dbReference>
<keyword evidence="4 5" id="KW-0472">Membrane</keyword>
<dbReference type="Gene3D" id="2.70.170.10">
    <property type="entry name" value="Neurotransmitter-gated ion-channel ligand-binding domain"/>
    <property type="match status" value="1"/>
</dbReference>
<evidence type="ECO:0000256" key="2">
    <source>
        <dbReference type="ARBA" id="ARBA00022692"/>
    </source>
</evidence>
<feature type="transmembrane region" description="Helical" evidence="5">
    <location>
        <begin position="231"/>
        <end position="252"/>
    </location>
</feature>
<dbReference type="PANTHER" id="PTHR18945">
    <property type="entry name" value="NEUROTRANSMITTER GATED ION CHANNEL"/>
    <property type="match status" value="1"/>
</dbReference>
<dbReference type="InterPro" id="IPR036734">
    <property type="entry name" value="Neur_chan_lig-bd_sf"/>
</dbReference>
<evidence type="ECO:0000256" key="5">
    <source>
        <dbReference type="SAM" id="Phobius"/>
    </source>
</evidence>
<dbReference type="InterPro" id="IPR038050">
    <property type="entry name" value="Neuro_actylchol_rec"/>
</dbReference>
<gene>
    <name evidence="7" type="primary">nAChRbeta3</name>
</gene>
<keyword evidence="7" id="KW-0675">Receptor</keyword>
<dbReference type="GO" id="GO:0004888">
    <property type="term" value="F:transmembrane signaling receptor activity"/>
    <property type="evidence" value="ECO:0007669"/>
    <property type="project" value="InterPro"/>
</dbReference>
<keyword evidence="3 5" id="KW-1133">Transmembrane helix</keyword>
<dbReference type="GO" id="GO:0005230">
    <property type="term" value="F:extracellular ligand-gated monoatomic ion channel activity"/>
    <property type="evidence" value="ECO:0007669"/>
    <property type="project" value="InterPro"/>
</dbReference>
<reference evidence="7" key="1">
    <citation type="submission" date="2018-03" db="EMBL/GenBank/DDBJ databases">
        <authorList>
            <person name="Keele B.F."/>
        </authorList>
    </citation>
    <scope>NUCLEOTIDE SEQUENCE</scope>
</reference>
<dbReference type="CDD" id="cd18989">
    <property type="entry name" value="LGIC_ECD_cation"/>
    <property type="match status" value="1"/>
</dbReference>
<evidence type="ECO:0000256" key="4">
    <source>
        <dbReference type="ARBA" id="ARBA00023136"/>
    </source>
</evidence>
<comment type="subcellular location">
    <subcellularLocation>
        <location evidence="1">Membrane</location>
        <topology evidence="1">Multi-pass membrane protein</topology>
    </subcellularLocation>
</comment>
<dbReference type="InterPro" id="IPR006201">
    <property type="entry name" value="Neur_channel"/>
</dbReference>